<evidence type="ECO:0008006" key="4">
    <source>
        <dbReference type="Google" id="ProtNLM"/>
    </source>
</evidence>
<comment type="caution">
    <text evidence="2">The sequence shown here is derived from an EMBL/GenBank/DDBJ whole genome shotgun (WGS) entry which is preliminary data.</text>
</comment>
<accession>A0A0R1UBN3</accession>
<evidence type="ECO:0000256" key="1">
    <source>
        <dbReference type="SAM" id="Phobius"/>
    </source>
</evidence>
<proteinExistence type="predicted"/>
<dbReference type="RefSeq" id="WP_054649465.1">
    <property type="nucleotide sequence ID" value="NZ_AZFJ01000007.1"/>
</dbReference>
<dbReference type="AlphaFoldDB" id="A0A0R1UBN3"/>
<keyword evidence="1" id="KW-0812">Transmembrane</keyword>
<evidence type="ECO:0000313" key="2">
    <source>
        <dbReference type="EMBL" id="KRL88146.1"/>
    </source>
</evidence>
<organism evidence="2 3">
    <name type="scientific">Lacticaseibacillus pantheris DSM 15945 = JCM 12539 = NBRC 106106</name>
    <dbReference type="NCBI Taxonomy" id="1423783"/>
    <lineage>
        <taxon>Bacteria</taxon>
        <taxon>Bacillati</taxon>
        <taxon>Bacillota</taxon>
        <taxon>Bacilli</taxon>
        <taxon>Lactobacillales</taxon>
        <taxon>Lactobacillaceae</taxon>
        <taxon>Lacticaseibacillus</taxon>
    </lineage>
</organism>
<dbReference type="PATRIC" id="fig|1423783.4.peg.354"/>
<dbReference type="EMBL" id="AZFJ01000007">
    <property type="protein sequence ID" value="KRL88146.1"/>
    <property type="molecule type" value="Genomic_DNA"/>
</dbReference>
<protein>
    <recommendedName>
        <fullName evidence="4">Immunity protein</fullName>
    </recommendedName>
</protein>
<keyword evidence="3" id="KW-1185">Reference proteome</keyword>
<evidence type="ECO:0000313" key="3">
    <source>
        <dbReference type="Proteomes" id="UP000051922"/>
    </source>
</evidence>
<feature type="transmembrane region" description="Helical" evidence="1">
    <location>
        <begin position="40"/>
        <end position="62"/>
    </location>
</feature>
<sequence length="66" mass="7326">MMEKLAAVALIALSVWQFWQFRHALKAVRTSGGQSTSPFLGFGFWYGLFFGIILLIMALGMLTGQV</sequence>
<keyword evidence="1" id="KW-0472">Membrane</keyword>
<name>A0A0R1UBN3_9LACO</name>
<keyword evidence="1" id="KW-1133">Transmembrane helix</keyword>
<reference evidence="2 3" key="1">
    <citation type="journal article" date="2015" name="Genome Announc.">
        <title>Expanding the biotechnology potential of lactobacilli through comparative genomics of 213 strains and associated genera.</title>
        <authorList>
            <person name="Sun Z."/>
            <person name="Harris H.M."/>
            <person name="McCann A."/>
            <person name="Guo C."/>
            <person name="Argimon S."/>
            <person name="Zhang W."/>
            <person name="Yang X."/>
            <person name="Jeffery I.B."/>
            <person name="Cooney J.C."/>
            <person name="Kagawa T.F."/>
            <person name="Liu W."/>
            <person name="Song Y."/>
            <person name="Salvetti E."/>
            <person name="Wrobel A."/>
            <person name="Rasinkangas P."/>
            <person name="Parkhill J."/>
            <person name="Rea M.C."/>
            <person name="O'Sullivan O."/>
            <person name="Ritari J."/>
            <person name="Douillard F.P."/>
            <person name="Paul Ross R."/>
            <person name="Yang R."/>
            <person name="Briner A.E."/>
            <person name="Felis G.E."/>
            <person name="de Vos W.M."/>
            <person name="Barrangou R."/>
            <person name="Klaenhammer T.R."/>
            <person name="Caufield P.W."/>
            <person name="Cui Y."/>
            <person name="Zhang H."/>
            <person name="O'Toole P.W."/>
        </authorList>
    </citation>
    <scope>NUCLEOTIDE SEQUENCE [LARGE SCALE GENOMIC DNA]</scope>
    <source>
        <strain evidence="2 3">DSM 15945</strain>
    </source>
</reference>
<gene>
    <name evidence="2" type="ORF">FC50_GL000343</name>
</gene>
<dbReference type="Proteomes" id="UP000051922">
    <property type="component" value="Unassembled WGS sequence"/>
</dbReference>